<dbReference type="NCBIfam" id="NF041155">
    <property type="entry name" value="encap_f1"/>
    <property type="match status" value="1"/>
</dbReference>
<dbReference type="Proteomes" id="UP000237682">
    <property type="component" value="Unassembled WGS sequence"/>
</dbReference>
<comment type="similarity">
    <text evidence="2">Belongs to the encapsulin family. Family 1 subfamily.</text>
</comment>
<dbReference type="PIRSF" id="PIRSF019254">
    <property type="entry name" value="CFP29"/>
    <property type="match status" value="1"/>
</dbReference>
<dbReference type="RefSeq" id="WP_105860492.1">
    <property type="nucleotide sequence ID" value="NZ_PUEJ01000001.1"/>
</dbReference>
<dbReference type="GO" id="GO:0140737">
    <property type="term" value="C:encapsulin nanocompartment"/>
    <property type="evidence" value="ECO:0007669"/>
    <property type="project" value="UniProtKB-SubCell"/>
</dbReference>
<protein>
    <submittedName>
        <fullName evidence="4">Bacteriocin</fullName>
    </submittedName>
</protein>
<evidence type="ECO:0000313" key="5">
    <source>
        <dbReference type="Proteomes" id="UP000237682"/>
    </source>
</evidence>
<dbReference type="OrthoDB" id="2922at2"/>
<dbReference type="Gene3D" id="3.30.2400.30">
    <property type="match status" value="1"/>
</dbReference>
<name>A0A2S9QJJ7_9HYPH</name>
<sequence length="268" mass="28275">MNNLHRELAPISDGAWAEIEEEAARTLKRHLAARRVVDLQGPQGLAASAVGTGHIRPLAGPGEGVEAVQREVKAFVELRVPFELARAAIDDVERGAVDSDWSPVKEAARKLAFAEDRAVFDGFAAAGIEGIRQGLSNPALALPVQVKSYPDVVAQAVSQLRLAGVEGPYALVLGADAYTAAAGGSDDGYPVFQHMERLVDGPIIWAPAIEGGLVLTTRGGDFELSVGQDISIGYASHSATSVQLYFQESLTFRLLTAEAAVALLPGKQ</sequence>
<proteinExistence type="inferred from homology"/>
<dbReference type="InterPro" id="IPR051429">
    <property type="entry name" value="Encapsulin_nc"/>
</dbReference>
<evidence type="ECO:0000256" key="3">
    <source>
        <dbReference type="ARBA" id="ARBA00033787"/>
    </source>
</evidence>
<gene>
    <name evidence="4" type="ORF">C5L14_02900</name>
</gene>
<dbReference type="InterPro" id="IPR007544">
    <property type="entry name" value="ENCAP"/>
</dbReference>
<keyword evidence="5" id="KW-1185">Reference proteome</keyword>
<keyword evidence="3" id="KW-1284">Encapsulin nanocompartment</keyword>
<dbReference type="PANTHER" id="PTHR37165">
    <property type="entry name" value="PEPTIDASE U56 FAMILY"/>
    <property type="match status" value="1"/>
</dbReference>
<accession>A0A2S9QJJ7</accession>
<evidence type="ECO:0000256" key="2">
    <source>
        <dbReference type="ARBA" id="ARBA00033743"/>
    </source>
</evidence>
<dbReference type="AlphaFoldDB" id="A0A2S9QJJ7"/>
<comment type="caution">
    <text evidence="4">The sequence shown here is derived from an EMBL/GenBank/DDBJ whole genome shotgun (WGS) entry which is preliminary data.</text>
</comment>
<evidence type="ECO:0000313" key="4">
    <source>
        <dbReference type="EMBL" id="PRH89529.1"/>
    </source>
</evidence>
<dbReference type="Pfam" id="PF04454">
    <property type="entry name" value="Linocin_M18"/>
    <property type="match status" value="1"/>
</dbReference>
<dbReference type="PANTHER" id="PTHR37165:SF1">
    <property type="entry name" value="TYPE 1 ENCAPSULIN SHELL PROTEIN"/>
    <property type="match status" value="1"/>
</dbReference>
<organism evidence="4 5">
    <name type="scientific">Labrys okinawensis</name>
    <dbReference type="NCBI Taxonomy" id="346911"/>
    <lineage>
        <taxon>Bacteria</taxon>
        <taxon>Pseudomonadati</taxon>
        <taxon>Pseudomonadota</taxon>
        <taxon>Alphaproteobacteria</taxon>
        <taxon>Hyphomicrobiales</taxon>
        <taxon>Xanthobacteraceae</taxon>
        <taxon>Labrys</taxon>
    </lineage>
</organism>
<reference evidence="4 5" key="1">
    <citation type="submission" date="2018-02" db="EMBL/GenBank/DDBJ databases">
        <title>Whole genome sequencing of endophytic bacterium.</title>
        <authorList>
            <person name="Eedara R."/>
            <person name="Podile A.R."/>
        </authorList>
    </citation>
    <scope>NUCLEOTIDE SEQUENCE [LARGE SCALE GENOMIC DNA]</scope>
    <source>
        <strain evidence="4 5">RP1T</strain>
    </source>
</reference>
<dbReference type="EMBL" id="PUEJ01000001">
    <property type="protein sequence ID" value="PRH89529.1"/>
    <property type="molecule type" value="Genomic_DNA"/>
</dbReference>
<comment type="subcellular location">
    <subcellularLocation>
        <location evidence="1">Encapsulin nanocompartment</location>
    </subcellularLocation>
</comment>
<dbReference type="Gene3D" id="3.30.2320.10">
    <property type="entry name" value="hypothetical protein PF0899 domain"/>
    <property type="match status" value="1"/>
</dbReference>
<evidence type="ECO:0000256" key="1">
    <source>
        <dbReference type="ARBA" id="ARBA00033738"/>
    </source>
</evidence>